<evidence type="ECO:0000313" key="2">
    <source>
        <dbReference type="Proteomes" id="UP000001349"/>
    </source>
</evidence>
<sequence length="104" mass="11784">MNENFKTLMNLTKATLEQEYKDYSNGYLFVLANLIDGGTSVRYIEVQSKVIDVIKSSRQVANQLNEYFDSDASLANSLIDYIIDDIAIDASSVVTDEEEQEMEK</sequence>
<keyword evidence="2" id="KW-1185">Reference proteome</keyword>
<name>B8I0E0_RUMCH</name>
<dbReference type="RefSeq" id="WP_015926524.1">
    <property type="nucleotide sequence ID" value="NC_011898.1"/>
</dbReference>
<dbReference type="KEGG" id="cce:Ccel_3175"/>
<dbReference type="AlphaFoldDB" id="B8I0E0"/>
<dbReference type="STRING" id="394503.Ccel_3175"/>
<organism evidence="1 2">
    <name type="scientific">Ruminiclostridium cellulolyticum (strain ATCC 35319 / DSM 5812 / JCM 6584 / H10)</name>
    <name type="common">Clostridium cellulolyticum</name>
    <dbReference type="NCBI Taxonomy" id="394503"/>
    <lineage>
        <taxon>Bacteria</taxon>
        <taxon>Bacillati</taxon>
        <taxon>Bacillota</taxon>
        <taxon>Clostridia</taxon>
        <taxon>Eubacteriales</taxon>
        <taxon>Oscillospiraceae</taxon>
        <taxon>Ruminiclostridium</taxon>
    </lineage>
</organism>
<reference evidence="1 2" key="1">
    <citation type="submission" date="2009-01" db="EMBL/GenBank/DDBJ databases">
        <title>Complete sequence of Clostridium cellulolyticum H10.</title>
        <authorList>
            <consortium name="US DOE Joint Genome Institute"/>
            <person name="Lucas S."/>
            <person name="Copeland A."/>
            <person name="Lapidus A."/>
            <person name="Glavina del Rio T."/>
            <person name="Dalin E."/>
            <person name="Tice H."/>
            <person name="Bruce D."/>
            <person name="Goodwin L."/>
            <person name="Pitluck S."/>
            <person name="Chertkov O."/>
            <person name="Saunders E."/>
            <person name="Brettin T."/>
            <person name="Detter J.C."/>
            <person name="Han C."/>
            <person name="Larimer F."/>
            <person name="Land M."/>
            <person name="Hauser L."/>
            <person name="Kyrpides N."/>
            <person name="Ivanova N."/>
            <person name="Zhou J."/>
            <person name="Richardson P."/>
        </authorList>
    </citation>
    <scope>NUCLEOTIDE SEQUENCE [LARGE SCALE GENOMIC DNA]</scope>
    <source>
        <strain evidence="2">ATCC 35319 / DSM 5812 / JCM 6584 / H10</strain>
    </source>
</reference>
<gene>
    <name evidence="1" type="ordered locus">Ccel_3175</name>
</gene>
<dbReference type="Proteomes" id="UP000001349">
    <property type="component" value="Chromosome"/>
</dbReference>
<dbReference type="HOGENOM" id="CLU_2245218_0_0_9"/>
<evidence type="ECO:0000313" key="1">
    <source>
        <dbReference type="EMBL" id="ACL77466.1"/>
    </source>
</evidence>
<protein>
    <submittedName>
        <fullName evidence="1">Uncharacterized protein</fullName>
    </submittedName>
</protein>
<dbReference type="EMBL" id="CP001348">
    <property type="protein sequence ID" value="ACL77466.1"/>
    <property type="molecule type" value="Genomic_DNA"/>
</dbReference>
<accession>B8I0E0</accession>
<proteinExistence type="predicted"/>